<feature type="compositionally biased region" description="Polar residues" evidence="1">
    <location>
        <begin position="269"/>
        <end position="278"/>
    </location>
</feature>
<dbReference type="Pfam" id="PF17919">
    <property type="entry name" value="RT_RNaseH_2"/>
    <property type="match status" value="1"/>
</dbReference>
<protein>
    <recommendedName>
        <fullName evidence="2">Reverse transcriptase domain-containing protein</fullName>
    </recommendedName>
</protein>
<dbReference type="Gene3D" id="2.40.70.10">
    <property type="entry name" value="Acid Proteases"/>
    <property type="match status" value="1"/>
</dbReference>
<evidence type="ECO:0000313" key="3">
    <source>
        <dbReference type="Proteomes" id="UP000818029"/>
    </source>
</evidence>
<evidence type="ECO:0000256" key="1">
    <source>
        <dbReference type="SAM" id="MobiDB-lite"/>
    </source>
</evidence>
<organism evidence="3 4">
    <name type="scientific">Gossypium hirsutum</name>
    <name type="common">Upland cotton</name>
    <name type="synonym">Gossypium mexicanum</name>
    <dbReference type="NCBI Taxonomy" id="3635"/>
    <lineage>
        <taxon>Eukaryota</taxon>
        <taxon>Viridiplantae</taxon>
        <taxon>Streptophyta</taxon>
        <taxon>Embryophyta</taxon>
        <taxon>Tracheophyta</taxon>
        <taxon>Spermatophyta</taxon>
        <taxon>Magnoliopsida</taxon>
        <taxon>eudicotyledons</taxon>
        <taxon>Gunneridae</taxon>
        <taxon>Pentapetalae</taxon>
        <taxon>rosids</taxon>
        <taxon>malvids</taxon>
        <taxon>Malvales</taxon>
        <taxon>Malvaceae</taxon>
        <taxon>Malvoideae</taxon>
        <taxon>Gossypium</taxon>
    </lineage>
</organism>
<feature type="domain" description="Reverse transcriptase" evidence="2">
    <location>
        <begin position="437"/>
        <end position="616"/>
    </location>
</feature>
<reference evidence="3" key="1">
    <citation type="journal article" date="2020" name="Nat. Genet.">
        <title>Genomic diversifications of five Gossypium allopolyploid species and their impact on cotton improvement.</title>
        <authorList>
            <person name="Chen Z.J."/>
            <person name="Sreedasyam A."/>
            <person name="Ando A."/>
            <person name="Song Q."/>
            <person name="De Santiago L.M."/>
            <person name="Hulse-Kemp A.M."/>
            <person name="Ding M."/>
            <person name="Ye W."/>
            <person name="Kirkbride R.C."/>
            <person name="Jenkins J."/>
            <person name="Plott C."/>
            <person name="Lovell J."/>
            <person name="Lin Y.M."/>
            <person name="Vaughn R."/>
            <person name="Liu B."/>
            <person name="Simpson S."/>
            <person name="Scheffler B.E."/>
            <person name="Wen L."/>
            <person name="Saski C.A."/>
            <person name="Grover C.E."/>
            <person name="Hu G."/>
            <person name="Conover J.L."/>
            <person name="Carlson J.W."/>
            <person name="Shu S."/>
            <person name="Boston L.B."/>
            <person name="Williams M."/>
            <person name="Peterson D.G."/>
            <person name="McGee K."/>
            <person name="Jones D.C."/>
            <person name="Wendel J.F."/>
            <person name="Stelly D.M."/>
            <person name="Grimwood J."/>
            <person name="Schmutz J."/>
        </authorList>
    </citation>
    <scope>NUCLEOTIDE SEQUENCE [LARGE SCALE GENOMIC DNA]</scope>
    <source>
        <strain evidence="3">cv. TM-1</strain>
    </source>
</reference>
<dbReference type="InterPro" id="IPR053134">
    <property type="entry name" value="RNA-dir_DNA_polymerase"/>
</dbReference>
<feature type="compositionally biased region" description="Basic and acidic residues" evidence="1">
    <location>
        <begin position="281"/>
        <end position="293"/>
    </location>
</feature>
<feature type="region of interest" description="Disordered" evidence="1">
    <location>
        <begin position="1"/>
        <end position="46"/>
    </location>
</feature>
<dbReference type="Pfam" id="PF00078">
    <property type="entry name" value="RVT_1"/>
    <property type="match status" value="1"/>
</dbReference>
<gene>
    <name evidence="4" type="primary">LOC107934504</name>
</gene>
<proteinExistence type="predicted"/>
<name>A0ABM2ZD86_GOSHI</name>
<dbReference type="Proteomes" id="UP000818029">
    <property type="component" value="Chromosome A12"/>
</dbReference>
<dbReference type="CDD" id="cd00303">
    <property type="entry name" value="retropepsin_like"/>
    <property type="match status" value="1"/>
</dbReference>
<evidence type="ECO:0000313" key="4">
    <source>
        <dbReference type="RefSeq" id="XP_040940144.1"/>
    </source>
</evidence>
<accession>A0ABM2ZD86</accession>
<sequence>MNQWYNENVRERNQTTQPPPPISTSVVPPVAPPPPPTTESGKRSPFEKLRKHGAEEFWGRIDDDPVKAEYWLQSIMRVFKQMACSPDDYLICAVSLLKEEAYNWWETIEAVVPAEKITWEFFQNKFKKKYVGRRYLDKKKREFLDLRQGNKFEEGLNDEIKMMIGDIEIREFVVLSDRAQKLEEVYNKKMQRDRRSKESFKRSASKSFSALPVKKSKEEFSRATSVPERSGKSRPRQSDYKASDRPAVSVEEVEQREKQKILPQKGRRSGQSSATGATRSGMKDTASRSEVRAPARTYAIRAREEATAPDVIAASEKNLFVEPTDYDVQVTNPLGQSVVVNLICHNCPLKVKGCDFPADLMLLPFREFDIILGMDWLMKHDAVVNCREKRISLKCQTGDIVLVESGNLDDMLEQLSVVNEFMDVFPEELPGLPSDREVELVIDVLPGTAPISVTPVKKKDGSLRLCIDYRQLNKVTIKNKYPLPRIDDLFDQLKDATVFSKIDLRFGYYQLKVNECDVPKTAFRTRYGHYEFLVMPFGLTNAPAAFIDLMNRIFQSYLDRFVVVFIDDILIYSKTESEHAQHLRIVLQILREKQLYAKFSKCEFWLHEVGFLGHIVSVDGIRVDPSKVSTVINWKTPKNVTEVRSFLGLAGYYRRFVKDFSLIASPITKLLQKNVEFVWSDECQQSFDQLKKMLTEAPVLTQPESGVPYVVYSDASLNGLGCVLMQSGKVVAYASRQLKPH</sequence>
<dbReference type="InterPro" id="IPR041577">
    <property type="entry name" value="RT_RNaseH_2"/>
</dbReference>
<dbReference type="PANTHER" id="PTHR24559">
    <property type="entry name" value="TRANSPOSON TY3-I GAG-POL POLYPROTEIN"/>
    <property type="match status" value="1"/>
</dbReference>
<dbReference type="CDD" id="cd01647">
    <property type="entry name" value="RT_LTR"/>
    <property type="match status" value="1"/>
</dbReference>
<dbReference type="Gene3D" id="3.30.70.270">
    <property type="match status" value="2"/>
</dbReference>
<dbReference type="InterPro" id="IPR005162">
    <property type="entry name" value="Retrotrans_gag_dom"/>
</dbReference>
<evidence type="ECO:0000259" key="2">
    <source>
        <dbReference type="PROSITE" id="PS50878"/>
    </source>
</evidence>
<dbReference type="RefSeq" id="XP_040940144.1">
    <property type="nucleotide sequence ID" value="XM_041084210.1"/>
</dbReference>
<dbReference type="PROSITE" id="PS50878">
    <property type="entry name" value="RT_POL"/>
    <property type="match status" value="1"/>
</dbReference>
<dbReference type="Pfam" id="PF08284">
    <property type="entry name" value="RVP_2"/>
    <property type="match status" value="1"/>
</dbReference>
<reference evidence="4" key="2">
    <citation type="submission" date="2025-08" db="UniProtKB">
        <authorList>
            <consortium name="RefSeq"/>
        </authorList>
    </citation>
    <scope>IDENTIFICATION</scope>
</reference>
<dbReference type="SUPFAM" id="SSF56672">
    <property type="entry name" value="DNA/RNA polymerases"/>
    <property type="match status" value="1"/>
</dbReference>
<feature type="non-terminal residue" evidence="4">
    <location>
        <position position="741"/>
    </location>
</feature>
<dbReference type="Pfam" id="PF03732">
    <property type="entry name" value="Retrotrans_gag"/>
    <property type="match status" value="1"/>
</dbReference>
<dbReference type="InterPro" id="IPR021109">
    <property type="entry name" value="Peptidase_aspartic_dom_sf"/>
</dbReference>
<dbReference type="GeneID" id="107934504"/>
<dbReference type="InterPro" id="IPR043502">
    <property type="entry name" value="DNA/RNA_pol_sf"/>
</dbReference>
<dbReference type="PANTHER" id="PTHR24559:SF444">
    <property type="entry name" value="REVERSE TRANSCRIPTASE DOMAIN-CONTAINING PROTEIN"/>
    <property type="match status" value="1"/>
</dbReference>
<keyword evidence="3" id="KW-1185">Reference proteome</keyword>
<feature type="region of interest" description="Disordered" evidence="1">
    <location>
        <begin position="217"/>
        <end position="293"/>
    </location>
</feature>
<dbReference type="InterPro" id="IPR000477">
    <property type="entry name" value="RT_dom"/>
</dbReference>
<dbReference type="InterPro" id="IPR043128">
    <property type="entry name" value="Rev_trsase/Diguanyl_cyclase"/>
</dbReference>